<evidence type="ECO:0000256" key="1">
    <source>
        <dbReference type="ARBA" id="ARBA00022884"/>
    </source>
</evidence>
<dbReference type="AlphaFoldDB" id="A0A7R9V0Q9"/>
<sequence>MSGVPLGVASRTASALPSVASSVCRDASASCQRFAGSGLGASASHAGTMTLLQRSVFAAAGRTGLGGPPLPSIQPPSYSTMHAVQELATSDTSLANGAASASSVACTGEEEDDEGVLPYRGGRESIGTPDKGIRRHAIDATTVDQCSFDGPATKGAADDEPMFYLLSISERHQRPLPSLQRRMLWARSQQQRADGSLLHVKAGRAGLTPQLLGVLTAGLRSRELLQLDALPASQLAPKFLAFVLPEMLDCAVVRTHGRSVTLFRDSSLPLPRPTTAGIPAF</sequence>
<organism evidence="5">
    <name type="scientific">Chlamydomonas euryale</name>
    <dbReference type="NCBI Taxonomy" id="1486919"/>
    <lineage>
        <taxon>Eukaryota</taxon>
        <taxon>Viridiplantae</taxon>
        <taxon>Chlorophyta</taxon>
        <taxon>core chlorophytes</taxon>
        <taxon>Chlorophyceae</taxon>
        <taxon>CS clade</taxon>
        <taxon>Chlamydomonadales</taxon>
        <taxon>Chlamydomonadaceae</taxon>
        <taxon>Chlamydomonas</taxon>
    </lineage>
</organism>
<dbReference type="EMBL" id="HBEC01001427">
    <property type="protein sequence ID" value="CAD8280642.1"/>
    <property type="molecule type" value="Transcribed_RNA"/>
</dbReference>
<evidence type="ECO:0000313" key="5">
    <source>
        <dbReference type="EMBL" id="CAD8280642.1"/>
    </source>
</evidence>
<name>A0A7R9V0Q9_9CHLO</name>
<evidence type="ECO:0000259" key="4">
    <source>
        <dbReference type="PROSITE" id="PS51295"/>
    </source>
</evidence>
<dbReference type="InterPro" id="IPR001890">
    <property type="entry name" value="RNA-binding_CRM"/>
</dbReference>
<evidence type="ECO:0000256" key="3">
    <source>
        <dbReference type="SAM" id="MobiDB-lite"/>
    </source>
</evidence>
<feature type="domain" description="CRM" evidence="4">
    <location>
        <begin position="174"/>
        <end position="275"/>
    </location>
</feature>
<dbReference type="GO" id="GO:0003723">
    <property type="term" value="F:RNA binding"/>
    <property type="evidence" value="ECO:0007669"/>
    <property type="project" value="UniProtKB-UniRule"/>
</dbReference>
<gene>
    <name evidence="5" type="ORF">CEUR00632_LOCUS677</name>
</gene>
<proteinExistence type="predicted"/>
<dbReference type="Gene3D" id="3.30.110.60">
    <property type="entry name" value="YhbY-like"/>
    <property type="match status" value="1"/>
</dbReference>
<dbReference type="PROSITE" id="PS51295">
    <property type="entry name" value="CRM"/>
    <property type="match status" value="1"/>
</dbReference>
<keyword evidence="1 2" id="KW-0694">RNA-binding</keyword>
<feature type="region of interest" description="Disordered" evidence="3">
    <location>
        <begin position="103"/>
        <end position="130"/>
    </location>
</feature>
<protein>
    <recommendedName>
        <fullName evidence="4">CRM domain-containing protein</fullName>
    </recommendedName>
</protein>
<dbReference type="InterPro" id="IPR035920">
    <property type="entry name" value="YhbY-like_sf"/>
</dbReference>
<reference evidence="5" key="1">
    <citation type="submission" date="2021-01" db="EMBL/GenBank/DDBJ databases">
        <authorList>
            <person name="Corre E."/>
            <person name="Pelletier E."/>
            <person name="Niang G."/>
            <person name="Scheremetjew M."/>
            <person name="Finn R."/>
            <person name="Kale V."/>
            <person name="Holt S."/>
            <person name="Cochrane G."/>
            <person name="Meng A."/>
            <person name="Brown T."/>
            <person name="Cohen L."/>
        </authorList>
    </citation>
    <scope>NUCLEOTIDE SEQUENCE</scope>
    <source>
        <strain evidence="5">CCMP219</strain>
    </source>
</reference>
<accession>A0A7R9V0Q9</accession>
<dbReference type="SUPFAM" id="SSF75471">
    <property type="entry name" value="YhbY-like"/>
    <property type="match status" value="1"/>
</dbReference>
<evidence type="ECO:0000256" key="2">
    <source>
        <dbReference type="PROSITE-ProRule" id="PRU00626"/>
    </source>
</evidence>